<dbReference type="SMART" id="SM00879">
    <property type="entry name" value="Brix"/>
    <property type="match status" value="1"/>
</dbReference>
<organism evidence="3">
    <name type="scientific">Prasinoderma coloniale</name>
    <dbReference type="NCBI Taxonomy" id="156133"/>
    <lineage>
        <taxon>Eukaryota</taxon>
        <taxon>Viridiplantae</taxon>
        <taxon>Prasinodermophyta</taxon>
        <taxon>Prasinodermophyceae</taxon>
        <taxon>Prasinodermales</taxon>
        <taxon>Prasinodermaceae</taxon>
        <taxon>Prasinoderma</taxon>
    </lineage>
</organism>
<dbReference type="PROSITE" id="PS50833">
    <property type="entry name" value="BRIX"/>
    <property type="match status" value="1"/>
</dbReference>
<evidence type="ECO:0000259" key="2">
    <source>
        <dbReference type="PROSITE" id="PS50833"/>
    </source>
</evidence>
<dbReference type="InterPro" id="IPR044281">
    <property type="entry name" value="IMP4/RPF1"/>
</dbReference>
<reference evidence="3" key="1">
    <citation type="submission" date="2021-01" db="EMBL/GenBank/DDBJ databases">
        <authorList>
            <person name="Corre E."/>
            <person name="Pelletier E."/>
            <person name="Niang G."/>
            <person name="Scheremetjew M."/>
            <person name="Finn R."/>
            <person name="Kale V."/>
            <person name="Holt S."/>
            <person name="Cochrane G."/>
            <person name="Meng A."/>
            <person name="Brown T."/>
            <person name="Cohen L."/>
        </authorList>
    </citation>
    <scope>NUCLEOTIDE SEQUENCE</scope>
    <source>
        <strain evidence="3">CCMP1413</strain>
    </source>
</reference>
<dbReference type="InterPro" id="IPR007109">
    <property type="entry name" value="Brix"/>
</dbReference>
<dbReference type="PANTHER" id="PTHR22734">
    <property type="entry name" value="U3 SMALL NUCLEOLAR RIBONUCLEOPROTEIN PROTEIN IMP4"/>
    <property type="match status" value="1"/>
</dbReference>
<dbReference type="FunFam" id="3.40.50.10480:FF:000004">
    <property type="entry name" value="Ribosome production factor 1"/>
    <property type="match status" value="1"/>
</dbReference>
<accession>A0A7R9TC87</accession>
<evidence type="ECO:0000256" key="1">
    <source>
        <dbReference type="SAM" id="MobiDB-lite"/>
    </source>
</evidence>
<feature type="region of interest" description="Disordered" evidence="1">
    <location>
        <begin position="19"/>
        <end position="80"/>
    </location>
</feature>
<dbReference type="Gene3D" id="3.40.50.10480">
    <property type="entry name" value="Probable brix-domain ribosomal biogenesis protein"/>
    <property type="match status" value="1"/>
</dbReference>
<protein>
    <recommendedName>
        <fullName evidence="2">Brix domain-containing protein</fullName>
    </recommendedName>
</protein>
<sequence length="349" mass="39599">MGAKARDVAVARAQAKAAAAAAGKKKSAMPKTEAKTVKNSAKRLALYAQEKAAKAAAKKERKAERRRNEEATGAPKPIPQTIEMKRESDEAICQPGDDELAADEATDEFAAHFGSARPPNVLLTTSRKPSGKMISVMRDMLTVFPKATYYARGGYEIKEIIKYATKRGFTDLVVFHEDRKELNSLLVSHLPEGPTALYKITSYVPIKKIKGHGRATTHKPELVLNNFTTRLGHRVGRMFASLFCQDPNFRGRRVITFHNQRDFIFFRHHRYVFEGRPERLKEKDKARGRDASEGGPEIKKEMRARLQECGPRFTLKLQSVQKGTFDSKHGEYEFKHTWDMDTSRRRFFL</sequence>
<dbReference type="SUPFAM" id="SSF52954">
    <property type="entry name" value="Class II aaRS ABD-related"/>
    <property type="match status" value="1"/>
</dbReference>
<name>A0A7R9TC87_9VIRI</name>
<feature type="compositionally biased region" description="Basic and acidic residues" evidence="1">
    <location>
        <begin position="51"/>
        <end position="70"/>
    </location>
</feature>
<gene>
    <name evidence="3" type="ORF">PCOL08062_LOCUS1824</name>
</gene>
<dbReference type="EMBL" id="HBDZ01002298">
    <property type="protein sequence ID" value="CAD8231043.1"/>
    <property type="molecule type" value="Transcribed_RNA"/>
</dbReference>
<dbReference type="GO" id="GO:0000460">
    <property type="term" value="P:maturation of 5.8S rRNA"/>
    <property type="evidence" value="ECO:0007669"/>
    <property type="project" value="TreeGrafter"/>
</dbReference>
<dbReference type="GO" id="GO:0042134">
    <property type="term" value="F:rRNA primary transcript binding"/>
    <property type="evidence" value="ECO:0007669"/>
    <property type="project" value="InterPro"/>
</dbReference>
<dbReference type="GO" id="GO:0030687">
    <property type="term" value="C:preribosome, large subunit precursor"/>
    <property type="evidence" value="ECO:0007669"/>
    <property type="project" value="TreeGrafter"/>
</dbReference>
<dbReference type="AlphaFoldDB" id="A0A7R9TC87"/>
<dbReference type="GO" id="GO:0000470">
    <property type="term" value="P:maturation of LSU-rRNA"/>
    <property type="evidence" value="ECO:0007669"/>
    <property type="project" value="TreeGrafter"/>
</dbReference>
<dbReference type="PANTHER" id="PTHR22734:SF3">
    <property type="entry name" value="RIBOSOME PRODUCTION FACTOR 1"/>
    <property type="match status" value="1"/>
</dbReference>
<feature type="domain" description="Brix" evidence="2">
    <location>
        <begin position="119"/>
        <end position="326"/>
    </location>
</feature>
<dbReference type="Pfam" id="PF04427">
    <property type="entry name" value="Brix"/>
    <property type="match status" value="1"/>
</dbReference>
<proteinExistence type="predicted"/>
<evidence type="ECO:0000313" key="3">
    <source>
        <dbReference type="EMBL" id="CAD8231043.1"/>
    </source>
</evidence>
<dbReference type="GO" id="GO:0005730">
    <property type="term" value="C:nucleolus"/>
    <property type="evidence" value="ECO:0007669"/>
    <property type="project" value="TreeGrafter"/>
</dbReference>